<accession>A0A0C3LGH9</accession>
<keyword evidence="3" id="KW-1185">Reference proteome</keyword>
<organism evidence="2 3">
    <name type="scientific">Tulasnella calospora MUT 4182</name>
    <dbReference type="NCBI Taxonomy" id="1051891"/>
    <lineage>
        <taxon>Eukaryota</taxon>
        <taxon>Fungi</taxon>
        <taxon>Dikarya</taxon>
        <taxon>Basidiomycota</taxon>
        <taxon>Agaricomycotina</taxon>
        <taxon>Agaricomycetes</taxon>
        <taxon>Cantharellales</taxon>
        <taxon>Tulasnellaceae</taxon>
        <taxon>Tulasnella</taxon>
    </lineage>
</organism>
<dbReference type="HOGENOM" id="CLU_1058423_0_0_1"/>
<sequence length="263" mass="30087">MPPPKNVGWFQIGRHSAQANKWTSPSEIAQLFLYDNNIQRSDSFMTTFPLQSRNEADLKCYDLWMSYKIVISRESPRPHSKWRQAFSVPHLQLSGSDLVPIQRSAQEDDGHVPSYDRRKAEDWSRRSGHESSSQVVAAEPNLQRKGATVQRSSGFGLARNLEDDLLFDMAWSDIQLEDAASDVRLPPEQLFYPASPAPTLQQSPEPHRKPVHIVDVRELYGTVSQRDVVFVERSVNMPLREVCIRVRIQEMRINFLADFLLGG</sequence>
<evidence type="ECO:0000256" key="1">
    <source>
        <dbReference type="SAM" id="MobiDB-lite"/>
    </source>
</evidence>
<dbReference type="OrthoDB" id="3235609at2759"/>
<feature type="region of interest" description="Disordered" evidence="1">
    <location>
        <begin position="104"/>
        <end position="149"/>
    </location>
</feature>
<dbReference type="EMBL" id="KN823170">
    <property type="protein sequence ID" value="KIO20567.1"/>
    <property type="molecule type" value="Genomic_DNA"/>
</dbReference>
<reference evidence="2 3" key="1">
    <citation type="submission" date="2014-04" db="EMBL/GenBank/DDBJ databases">
        <authorList>
            <consortium name="DOE Joint Genome Institute"/>
            <person name="Kuo A."/>
            <person name="Girlanda M."/>
            <person name="Perotto S."/>
            <person name="Kohler A."/>
            <person name="Nagy L.G."/>
            <person name="Floudas D."/>
            <person name="Copeland A."/>
            <person name="Barry K.W."/>
            <person name="Cichocki N."/>
            <person name="Veneault-Fourrey C."/>
            <person name="LaButti K."/>
            <person name="Lindquist E.A."/>
            <person name="Lipzen A."/>
            <person name="Lundell T."/>
            <person name="Morin E."/>
            <person name="Murat C."/>
            <person name="Sun H."/>
            <person name="Tunlid A."/>
            <person name="Henrissat B."/>
            <person name="Grigoriev I.V."/>
            <person name="Hibbett D.S."/>
            <person name="Martin F."/>
            <person name="Nordberg H.P."/>
            <person name="Cantor M.N."/>
            <person name="Hua S.X."/>
        </authorList>
    </citation>
    <scope>NUCLEOTIDE SEQUENCE [LARGE SCALE GENOMIC DNA]</scope>
    <source>
        <strain evidence="2 3">MUT 4182</strain>
    </source>
</reference>
<gene>
    <name evidence="2" type="ORF">M407DRAFT_10835</name>
</gene>
<dbReference type="AlphaFoldDB" id="A0A0C3LGH9"/>
<name>A0A0C3LGH9_9AGAM</name>
<protein>
    <submittedName>
        <fullName evidence="2">Uncharacterized protein</fullName>
    </submittedName>
</protein>
<evidence type="ECO:0000313" key="2">
    <source>
        <dbReference type="EMBL" id="KIO20567.1"/>
    </source>
</evidence>
<proteinExistence type="predicted"/>
<evidence type="ECO:0000313" key="3">
    <source>
        <dbReference type="Proteomes" id="UP000054248"/>
    </source>
</evidence>
<reference evidence="3" key="2">
    <citation type="submission" date="2015-01" db="EMBL/GenBank/DDBJ databases">
        <title>Evolutionary Origins and Diversification of the Mycorrhizal Mutualists.</title>
        <authorList>
            <consortium name="DOE Joint Genome Institute"/>
            <consortium name="Mycorrhizal Genomics Consortium"/>
            <person name="Kohler A."/>
            <person name="Kuo A."/>
            <person name="Nagy L.G."/>
            <person name="Floudas D."/>
            <person name="Copeland A."/>
            <person name="Barry K.W."/>
            <person name="Cichocki N."/>
            <person name="Veneault-Fourrey C."/>
            <person name="LaButti K."/>
            <person name="Lindquist E.A."/>
            <person name="Lipzen A."/>
            <person name="Lundell T."/>
            <person name="Morin E."/>
            <person name="Murat C."/>
            <person name="Riley R."/>
            <person name="Ohm R."/>
            <person name="Sun H."/>
            <person name="Tunlid A."/>
            <person name="Henrissat B."/>
            <person name="Grigoriev I.V."/>
            <person name="Hibbett D.S."/>
            <person name="Martin F."/>
        </authorList>
    </citation>
    <scope>NUCLEOTIDE SEQUENCE [LARGE SCALE GENOMIC DNA]</scope>
    <source>
        <strain evidence="3">MUT 4182</strain>
    </source>
</reference>
<feature type="compositionally biased region" description="Basic and acidic residues" evidence="1">
    <location>
        <begin position="105"/>
        <end position="129"/>
    </location>
</feature>
<dbReference type="Proteomes" id="UP000054248">
    <property type="component" value="Unassembled WGS sequence"/>
</dbReference>